<protein>
    <submittedName>
        <fullName evidence="2">Uncharacterized protein</fullName>
    </submittedName>
</protein>
<name>A0A6N7LQB6_9GAMM</name>
<dbReference type="Proteomes" id="UP000469421">
    <property type="component" value="Unassembled WGS sequence"/>
</dbReference>
<reference evidence="2 3" key="1">
    <citation type="submission" date="2019-10" db="EMBL/GenBank/DDBJ databases">
        <title>Alcanivorax sp.PA15-N-34 draft genome sequence.</title>
        <authorList>
            <person name="Liao X."/>
            <person name="Shao Z."/>
        </authorList>
    </citation>
    <scope>NUCLEOTIDE SEQUENCE [LARGE SCALE GENOMIC DNA]</scope>
    <source>
        <strain evidence="2 3">PA15-N-34</strain>
    </source>
</reference>
<feature type="transmembrane region" description="Helical" evidence="1">
    <location>
        <begin position="60"/>
        <end position="82"/>
    </location>
</feature>
<organism evidence="2 3">
    <name type="scientific">Alcanivorax sediminis</name>
    <dbReference type="NCBI Taxonomy" id="2663008"/>
    <lineage>
        <taxon>Bacteria</taxon>
        <taxon>Pseudomonadati</taxon>
        <taxon>Pseudomonadota</taxon>
        <taxon>Gammaproteobacteria</taxon>
        <taxon>Oceanospirillales</taxon>
        <taxon>Alcanivoracaceae</taxon>
        <taxon>Alcanivorax</taxon>
    </lineage>
</organism>
<keyword evidence="1" id="KW-0472">Membrane</keyword>
<keyword evidence="1" id="KW-1133">Transmembrane helix</keyword>
<keyword evidence="3" id="KW-1185">Reference proteome</keyword>
<dbReference type="EMBL" id="WIRE01000001">
    <property type="protein sequence ID" value="MQX52457.1"/>
    <property type="molecule type" value="Genomic_DNA"/>
</dbReference>
<proteinExistence type="predicted"/>
<accession>A0A6N7LQB6</accession>
<evidence type="ECO:0000313" key="3">
    <source>
        <dbReference type="Proteomes" id="UP000469421"/>
    </source>
</evidence>
<feature type="transmembrane region" description="Helical" evidence="1">
    <location>
        <begin position="32"/>
        <end position="53"/>
    </location>
</feature>
<evidence type="ECO:0000256" key="1">
    <source>
        <dbReference type="SAM" id="Phobius"/>
    </source>
</evidence>
<dbReference type="RefSeq" id="WP_328594240.1">
    <property type="nucleotide sequence ID" value="NZ_JBMZXE010000115.1"/>
</dbReference>
<sequence length="85" mass="8868">MRVWAALLLSLPLSVMSVGLLAAAVPVPWSSWLVLMLLLVVTLWMALVVLATLPQRSWPALVGLAAGNGVALMLLQSTALYGGGS</sequence>
<comment type="caution">
    <text evidence="2">The sequence shown here is derived from an EMBL/GenBank/DDBJ whole genome shotgun (WGS) entry which is preliminary data.</text>
</comment>
<keyword evidence="1" id="KW-0812">Transmembrane</keyword>
<dbReference type="AlphaFoldDB" id="A0A6N7LQB6"/>
<evidence type="ECO:0000313" key="2">
    <source>
        <dbReference type="EMBL" id="MQX52457.1"/>
    </source>
</evidence>
<gene>
    <name evidence="2" type="ORF">GFN93_04300</name>
</gene>